<dbReference type="InterPro" id="IPR031468">
    <property type="entry name" value="SMP_LBD"/>
</dbReference>
<dbReference type="RefSeq" id="XP_018984519.1">
    <property type="nucleotide sequence ID" value="XM_019129236.1"/>
</dbReference>
<evidence type="ECO:0000256" key="5">
    <source>
        <dbReference type="ARBA" id="ARBA00022787"/>
    </source>
</evidence>
<protein>
    <recommendedName>
        <fullName evidence="10">Mitochondrial distribution and morphology protein 34</fullName>
    </recommendedName>
</protein>
<evidence type="ECO:0000256" key="9">
    <source>
        <dbReference type="ARBA" id="ARBA00023136"/>
    </source>
</evidence>
<dbReference type="PROSITE" id="PS51847">
    <property type="entry name" value="SMP"/>
    <property type="match status" value="1"/>
</dbReference>
<dbReference type="OrthoDB" id="17927at2759"/>
<evidence type="ECO:0000256" key="10">
    <source>
        <dbReference type="HAMAP-Rule" id="MF_03105"/>
    </source>
</evidence>
<accession>A0A1E3QND7</accession>
<gene>
    <name evidence="10" type="primary">MDM34</name>
    <name evidence="12" type="ORF">BABINDRAFT_162231</name>
</gene>
<evidence type="ECO:0000256" key="4">
    <source>
        <dbReference type="ARBA" id="ARBA00022692"/>
    </source>
</evidence>
<dbReference type="PANTHER" id="PTHR28185">
    <property type="entry name" value="MITOCHONDRIAL DISTRIBUTION AND MORPHOLOGY PROTEIN 34"/>
    <property type="match status" value="1"/>
</dbReference>
<keyword evidence="5 10" id="KW-1000">Mitochondrion outer membrane</keyword>
<dbReference type="InterPro" id="IPR027536">
    <property type="entry name" value="MDM34"/>
</dbReference>
<keyword evidence="3 10" id="KW-1134">Transmembrane beta strand</keyword>
<keyword evidence="9 10" id="KW-0472">Membrane</keyword>
<evidence type="ECO:0000256" key="7">
    <source>
        <dbReference type="ARBA" id="ARBA00023121"/>
    </source>
</evidence>
<evidence type="ECO:0000259" key="11">
    <source>
        <dbReference type="PROSITE" id="PS51847"/>
    </source>
</evidence>
<comment type="similarity">
    <text evidence="10">Belongs to the MDM34 family.</text>
</comment>
<keyword evidence="2" id="KW-0813">Transport</keyword>
<sequence length="535" mass="60064">MSFNINWNSLDKASLTNWTKELLTDALNFGKRPNVLASDIAVKDLNFGDSAPVFEILEIGDLAQDRFRGIFKIHYTGNAHLTLHTQVQANPLSIYDSSIRDQGTGFAEPSFLLASESFALPLDLKLSSIKLSGIVIIVFSKEKGLTLVFRNDPLENITVSSTFDNVHVLANFLQTQIENQIRDVFRETLPSVLYRLSQKYTVDNNNLQDLHSHLISKQDEGERISLNDINPEAPNFLLAKNMKKLGTLTSSRQTFALYVPYMPDVYQRSNLEKFNKRMPTLSNALNVSNPRSFNGIPGDILTSDTSFESGLESSWRINKTVTEISKIQAKAYYKANSNVKPKRRVIKMGKAKLETEPEMMAPVRLSPVSLSPPPVLQPTPVKKYTERLNIPSQPSPLHFEYSHRSSKPHTVDIRPVAESPTHSSANLFANVGLGYANNYFLHSKKLELDDIEDPVTPLHASRSLRLVPSTAQIKSNLSRLNSAFQLDQASARLHSLKVTHHPKYDLRPAPVSEKIRLQNSTKPVLVHDMPPPYAF</sequence>
<dbReference type="CDD" id="cd21673">
    <property type="entry name" value="SMP_Mdm34"/>
    <property type="match status" value="1"/>
</dbReference>
<dbReference type="GeneID" id="30147089"/>
<comment type="subcellular location">
    <subcellularLocation>
        <location evidence="1">Membrane</location>
    </subcellularLocation>
    <subcellularLocation>
        <location evidence="10">Mitochondrion outer membrane</location>
        <topology evidence="10">Multi-pass membrane protein</topology>
    </subcellularLocation>
    <text evidence="10">The ERMES/MDM complex localizes to a few discrete foci (around 10 per single cell), that represent mitochondria-endoplasmic reticulum junctions. These foci are often found next to mtDNA nucleoids.</text>
</comment>
<keyword evidence="4 10" id="KW-0812">Transmembrane</keyword>
<dbReference type="STRING" id="984486.A0A1E3QND7"/>
<reference evidence="13" key="1">
    <citation type="submission" date="2016-05" db="EMBL/GenBank/DDBJ databases">
        <title>Comparative genomics of biotechnologically important yeasts.</title>
        <authorList>
            <consortium name="DOE Joint Genome Institute"/>
            <person name="Riley R."/>
            <person name="Haridas S."/>
            <person name="Wolfe K.H."/>
            <person name="Lopes M.R."/>
            <person name="Hittinger C.T."/>
            <person name="Goker M."/>
            <person name="Salamov A."/>
            <person name="Wisecaver J."/>
            <person name="Long T.M."/>
            <person name="Aerts A.L."/>
            <person name="Barry K."/>
            <person name="Choi C."/>
            <person name="Clum A."/>
            <person name="Coughlan A.Y."/>
            <person name="Deshpande S."/>
            <person name="Douglass A.P."/>
            <person name="Hanson S.J."/>
            <person name="Klenk H.-P."/>
            <person name="Labutti K."/>
            <person name="Lapidus A."/>
            <person name="Lindquist E."/>
            <person name="Lipzen A."/>
            <person name="Meier-Kolthoff J.P."/>
            <person name="Ohm R.A."/>
            <person name="Otillar R.P."/>
            <person name="Pangilinan J."/>
            <person name="Peng Y."/>
            <person name="Rokas A."/>
            <person name="Rosa C.A."/>
            <person name="Scheuner C."/>
            <person name="Sibirny A.A."/>
            <person name="Slot J.C."/>
            <person name="Stielow J.B."/>
            <person name="Sun H."/>
            <person name="Kurtzman C.P."/>
            <person name="Blackwell M."/>
            <person name="Grigoriev I.V."/>
            <person name="Jeffries T.W."/>
        </authorList>
    </citation>
    <scope>NUCLEOTIDE SEQUENCE [LARGE SCALE GENOMIC DNA]</scope>
    <source>
        <strain evidence="13">NRRL Y-12698</strain>
    </source>
</reference>
<dbReference type="Proteomes" id="UP000094336">
    <property type="component" value="Unassembled WGS sequence"/>
</dbReference>
<evidence type="ECO:0000313" key="13">
    <source>
        <dbReference type="Proteomes" id="UP000094336"/>
    </source>
</evidence>
<feature type="domain" description="SMP-LTD" evidence="11">
    <location>
        <begin position="1"/>
        <end position="198"/>
    </location>
</feature>
<dbReference type="HAMAP" id="MF_03105">
    <property type="entry name" value="Mdm34"/>
    <property type="match status" value="1"/>
</dbReference>
<dbReference type="GO" id="GO:1990456">
    <property type="term" value="P:mitochondrion-endoplasmic reticulum membrane tethering"/>
    <property type="evidence" value="ECO:0007669"/>
    <property type="project" value="TreeGrafter"/>
</dbReference>
<keyword evidence="8 10" id="KW-0496">Mitochondrion</keyword>
<evidence type="ECO:0000256" key="3">
    <source>
        <dbReference type="ARBA" id="ARBA00022452"/>
    </source>
</evidence>
<organism evidence="12 13">
    <name type="scientific">Babjeviella inositovora NRRL Y-12698</name>
    <dbReference type="NCBI Taxonomy" id="984486"/>
    <lineage>
        <taxon>Eukaryota</taxon>
        <taxon>Fungi</taxon>
        <taxon>Dikarya</taxon>
        <taxon>Ascomycota</taxon>
        <taxon>Saccharomycotina</taxon>
        <taxon>Pichiomycetes</taxon>
        <taxon>Serinales incertae sedis</taxon>
        <taxon>Babjeviella</taxon>
    </lineage>
</organism>
<dbReference type="GO" id="GO:0008289">
    <property type="term" value="F:lipid binding"/>
    <property type="evidence" value="ECO:0007669"/>
    <property type="project" value="UniProtKB-KW"/>
</dbReference>
<dbReference type="PANTHER" id="PTHR28185:SF1">
    <property type="entry name" value="MITOCHONDRIAL DISTRIBUTION AND MORPHOLOGY PROTEIN 34"/>
    <property type="match status" value="1"/>
</dbReference>
<dbReference type="AlphaFoldDB" id="A0A1E3QND7"/>
<name>A0A1E3QND7_9ASCO</name>
<proteinExistence type="inferred from homology"/>
<keyword evidence="7" id="KW-0446">Lipid-binding</keyword>
<dbReference type="GO" id="GO:0032865">
    <property type="term" value="C:ERMES complex"/>
    <property type="evidence" value="ECO:0007669"/>
    <property type="project" value="UniProtKB-UniRule"/>
</dbReference>
<evidence type="ECO:0000256" key="8">
    <source>
        <dbReference type="ARBA" id="ARBA00023128"/>
    </source>
</evidence>
<dbReference type="Pfam" id="PF26545">
    <property type="entry name" value="Mdm34_N"/>
    <property type="match status" value="1"/>
</dbReference>
<comment type="function">
    <text evidence="10">Component of the ERMES/MDM complex, which serves as a molecular tether to connect the endoplasmic reticulum (ER) and mitochondria. Components of this complex are involved in the control of mitochondrial shape and protein biogenesis, and function in nonvesicular lipid trafficking between the ER and mitochondria. MDM34 is required for the interaction of the ER-resident membrane protein MMM1 and the outer mitochondrial membrane-resident beta-barrel protein MDM10.</text>
</comment>
<dbReference type="InterPro" id="IPR058825">
    <property type="entry name" value="MDM34_N"/>
</dbReference>
<dbReference type="EMBL" id="KV454433">
    <property type="protein sequence ID" value="ODQ79191.1"/>
    <property type="molecule type" value="Genomic_DNA"/>
</dbReference>
<keyword evidence="6" id="KW-0445">Lipid transport</keyword>
<evidence type="ECO:0000256" key="6">
    <source>
        <dbReference type="ARBA" id="ARBA00023055"/>
    </source>
</evidence>
<evidence type="ECO:0000256" key="1">
    <source>
        <dbReference type="ARBA" id="ARBA00004370"/>
    </source>
</evidence>
<dbReference type="GO" id="GO:0007005">
    <property type="term" value="P:mitochondrion organization"/>
    <property type="evidence" value="ECO:0007669"/>
    <property type="project" value="InterPro"/>
</dbReference>
<dbReference type="GO" id="GO:0015914">
    <property type="term" value="P:phospholipid transport"/>
    <property type="evidence" value="ECO:0007669"/>
    <property type="project" value="TreeGrafter"/>
</dbReference>
<evidence type="ECO:0000313" key="12">
    <source>
        <dbReference type="EMBL" id="ODQ79191.1"/>
    </source>
</evidence>
<evidence type="ECO:0000256" key="2">
    <source>
        <dbReference type="ARBA" id="ARBA00022448"/>
    </source>
</evidence>
<comment type="subunit">
    <text evidence="10">Component of the ER-mitochondria encounter structure (ERMES) or MDM complex, composed of MMM1, MDM10, MDM12 and MDM34.</text>
</comment>
<comment type="domain">
    <text evidence="10">Lacks alpha-helical transmembrane segments, suggesting that it resides in the membrane via beta-sheet conformations similar to those predicted for other outer membrane proteins and porin.</text>
</comment>
<keyword evidence="13" id="KW-1185">Reference proteome</keyword>